<comment type="subunit">
    <text evidence="3">Homodimer.</text>
</comment>
<dbReference type="PANTHER" id="PTHR11934">
    <property type="entry name" value="RIBOSE-5-PHOSPHATE ISOMERASE"/>
    <property type="match status" value="1"/>
</dbReference>
<dbReference type="OrthoDB" id="5870696at2"/>
<dbReference type="RefSeq" id="WP_092860032.1">
    <property type="nucleotide sequence ID" value="NZ_FOQH01000005.1"/>
</dbReference>
<dbReference type="SUPFAM" id="SSF100950">
    <property type="entry name" value="NagB/RpiA/CoA transferase-like"/>
    <property type="match status" value="1"/>
</dbReference>
<proteinExistence type="inferred from homology"/>
<dbReference type="EMBL" id="FOQH01000005">
    <property type="protein sequence ID" value="SFI23622.1"/>
    <property type="molecule type" value="Genomic_DNA"/>
</dbReference>
<dbReference type="FunFam" id="3.40.50.1360:FF:000001">
    <property type="entry name" value="Ribose-5-phosphate isomerase A"/>
    <property type="match status" value="1"/>
</dbReference>
<comment type="similarity">
    <text evidence="3">Belongs to the ribose 5-phosphate isomerase family.</text>
</comment>
<gene>
    <name evidence="3" type="primary">rpiA</name>
    <name evidence="4" type="ORF">SAMN05216258_105198</name>
</gene>
<dbReference type="GO" id="GO:0006014">
    <property type="term" value="P:D-ribose metabolic process"/>
    <property type="evidence" value="ECO:0007669"/>
    <property type="project" value="TreeGrafter"/>
</dbReference>
<dbReference type="Gene3D" id="3.30.70.260">
    <property type="match status" value="1"/>
</dbReference>
<accession>A0A1I3GKA1</accession>
<dbReference type="EC" id="5.3.1.6" evidence="3"/>
<dbReference type="HAMAP" id="MF_00170">
    <property type="entry name" value="Rib_5P_isom_A"/>
    <property type="match status" value="1"/>
</dbReference>
<feature type="binding site" evidence="3">
    <location>
        <begin position="87"/>
        <end position="90"/>
    </location>
    <ligand>
        <name>substrate</name>
    </ligand>
</feature>
<dbReference type="PANTHER" id="PTHR11934:SF0">
    <property type="entry name" value="RIBOSE-5-PHOSPHATE ISOMERASE"/>
    <property type="match status" value="1"/>
</dbReference>
<reference evidence="4 5" key="1">
    <citation type="submission" date="2016-10" db="EMBL/GenBank/DDBJ databases">
        <authorList>
            <person name="de Groot N.N."/>
        </authorList>
    </citation>
    <scope>NUCLEOTIDE SEQUENCE [LARGE SCALE GENOMIC DNA]</scope>
    <source>
        <strain evidence="4 5">CGMCC 1.11030</strain>
    </source>
</reference>
<dbReference type="NCBIfam" id="TIGR00021">
    <property type="entry name" value="rpiA"/>
    <property type="match status" value="1"/>
</dbReference>
<dbReference type="InterPro" id="IPR004788">
    <property type="entry name" value="Ribose5P_isomerase_type_A"/>
</dbReference>
<dbReference type="UniPathway" id="UPA00115">
    <property type="reaction ID" value="UER00412"/>
</dbReference>
<evidence type="ECO:0000256" key="3">
    <source>
        <dbReference type="HAMAP-Rule" id="MF_00170"/>
    </source>
</evidence>
<dbReference type="STRING" id="1114924.SAMN05216258_105198"/>
<comment type="pathway">
    <text evidence="3">Carbohydrate degradation; pentose phosphate pathway; D-ribose 5-phosphate from D-ribulose 5-phosphate (non-oxidative stage): step 1/1.</text>
</comment>
<dbReference type="SUPFAM" id="SSF75445">
    <property type="entry name" value="D-ribose-5-phosphate isomerase (RpiA), lid domain"/>
    <property type="match status" value="1"/>
</dbReference>
<dbReference type="AlphaFoldDB" id="A0A1I3GKA1"/>
<organism evidence="4 5">
    <name type="scientific">Albimonas pacifica</name>
    <dbReference type="NCBI Taxonomy" id="1114924"/>
    <lineage>
        <taxon>Bacteria</taxon>
        <taxon>Pseudomonadati</taxon>
        <taxon>Pseudomonadota</taxon>
        <taxon>Alphaproteobacteria</taxon>
        <taxon>Rhodobacterales</taxon>
        <taxon>Paracoccaceae</taxon>
        <taxon>Albimonas</taxon>
    </lineage>
</organism>
<dbReference type="GO" id="GO:0009052">
    <property type="term" value="P:pentose-phosphate shunt, non-oxidative branch"/>
    <property type="evidence" value="ECO:0007669"/>
    <property type="project" value="UniProtKB-UniRule"/>
</dbReference>
<dbReference type="CDD" id="cd01398">
    <property type="entry name" value="RPI_A"/>
    <property type="match status" value="1"/>
</dbReference>
<feature type="binding site" evidence="3">
    <location>
        <begin position="31"/>
        <end position="34"/>
    </location>
    <ligand>
        <name>substrate</name>
    </ligand>
</feature>
<feature type="binding site" evidence="3">
    <location>
        <begin position="100"/>
        <end position="103"/>
    </location>
    <ligand>
        <name>substrate</name>
    </ligand>
</feature>
<dbReference type="InterPro" id="IPR037171">
    <property type="entry name" value="NagB/RpiA_transferase-like"/>
</dbReference>
<dbReference type="InterPro" id="IPR020672">
    <property type="entry name" value="Ribose5P_isomerase_typA_subgr"/>
</dbReference>
<dbReference type="Gene3D" id="3.40.50.1360">
    <property type="match status" value="1"/>
</dbReference>
<protein>
    <recommendedName>
        <fullName evidence="3">Ribose-5-phosphate isomerase A</fullName>
        <ecNumber evidence="3">5.3.1.6</ecNumber>
    </recommendedName>
    <alternativeName>
        <fullName evidence="3">Phosphoriboisomerase A</fullName>
        <shortName evidence="3">PRI</shortName>
    </alternativeName>
</protein>
<evidence type="ECO:0000313" key="5">
    <source>
        <dbReference type="Proteomes" id="UP000199377"/>
    </source>
</evidence>
<keyword evidence="2 3" id="KW-0413">Isomerase</keyword>
<dbReference type="GO" id="GO:0004751">
    <property type="term" value="F:ribose-5-phosphate isomerase activity"/>
    <property type="evidence" value="ECO:0007669"/>
    <property type="project" value="UniProtKB-UniRule"/>
</dbReference>
<keyword evidence="5" id="KW-1185">Reference proteome</keyword>
<name>A0A1I3GKA1_9RHOB</name>
<evidence type="ECO:0000256" key="2">
    <source>
        <dbReference type="ARBA" id="ARBA00023235"/>
    </source>
</evidence>
<feature type="binding site" evidence="3">
    <location>
        <position position="127"/>
    </location>
    <ligand>
        <name>substrate</name>
    </ligand>
</feature>
<sequence length="247" mass="26532">MGLDRSEIAKRAAAKAALDLVRDGMRLGLGTGSTAKWFVDLLGERARAEGLDLTCVATSLRTARQAESAGLKVVTLDEAGWLDLTVDGADEFDPDLNLIKGGGGALLQEKIVATASDRMVVIADQSKQVEHLGAFPLPVEIVTFGWETTKAIVEETLEDMDVAGTLTTLRMDGDEPFVTDCGNFIIDCRLKRIGDADELAAQLNAIPGVVETGLFIDICDRVIVGYEDGGVEVLEIDDEEEDEDDFV</sequence>
<dbReference type="Proteomes" id="UP000199377">
    <property type="component" value="Unassembled WGS sequence"/>
</dbReference>
<dbReference type="Pfam" id="PF06026">
    <property type="entry name" value="Rib_5-P_isom_A"/>
    <property type="match status" value="1"/>
</dbReference>
<dbReference type="GO" id="GO:0005829">
    <property type="term" value="C:cytosol"/>
    <property type="evidence" value="ECO:0007669"/>
    <property type="project" value="TreeGrafter"/>
</dbReference>
<dbReference type="NCBIfam" id="NF001924">
    <property type="entry name" value="PRK00702.1"/>
    <property type="match status" value="1"/>
</dbReference>
<comment type="function">
    <text evidence="3">Catalyzes the reversible conversion of ribose-5-phosphate to ribulose 5-phosphate.</text>
</comment>
<feature type="active site" description="Proton acceptor" evidence="3">
    <location>
        <position position="109"/>
    </location>
</feature>
<comment type="catalytic activity">
    <reaction evidence="1 3">
        <text>aldehydo-D-ribose 5-phosphate = D-ribulose 5-phosphate</text>
        <dbReference type="Rhea" id="RHEA:14657"/>
        <dbReference type="ChEBI" id="CHEBI:58121"/>
        <dbReference type="ChEBI" id="CHEBI:58273"/>
        <dbReference type="EC" id="5.3.1.6"/>
    </reaction>
</comment>
<evidence type="ECO:0000313" key="4">
    <source>
        <dbReference type="EMBL" id="SFI23622.1"/>
    </source>
</evidence>
<evidence type="ECO:0000256" key="1">
    <source>
        <dbReference type="ARBA" id="ARBA00001713"/>
    </source>
</evidence>